<dbReference type="EMBL" id="VSSQ01010863">
    <property type="protein sequence ID" value="MPM45404.1"/>
    <property type="molecule type" value="Genomic_DNA"/>
</dbReference>
<dbReference type="AlphaFoldDB" id="A0A645A6M1"/>
<evidence type="ECO:0000313" key="1">
    <source>
        <dbReference type="EMBL" id="MPM45404.1"/>
    </source>
</evidence>
<proteinExistence type="predicted"/>
<dbReference type="Gene3D" id="3.40.630.30">
    <property type="match status" value="1"/>
</dbReference>
<sequence length="134" mass="15418">MYYDEDYLSQHGEFKIVGFFSIAMKTLKLPEVESMSSRLKQRLGNLSDKDKKLVGFLVGQLGRDSTYNKEDLPGQRMLDDCYALIDSARTIIGGRLILLDCKKDNHLCSYYESLDYIDITENGDGLKHYLRFIS</sequence>
<protein>
    <submittedName>
        <fullName evidence="1">Uncharacterized protein</fullName>
    </submittedName>
</protein>
<name>A0A645A6M1_9ZZZZ</name>
<reference evidence="1" key="1">
    <citation type="submission" date="2019-08" db="EMBL/GenBank/DDBJ databases">
        <authorList>
            <person name="Kucharzyk K."/>
            <person name="Murdoch R.W."/>
            <person name="Higgins S."/>
            <person name="Loffler F."/>
        </authorList>
    </citation>
    <scope>NUCLEOTIDE SEQUENCE</scope>
</reference>
<comment type="caution">
    <text evidence="1">The sequence shown here is derived from an EMBL/GenBank/DDBJ whole genome shotgun (WGS) entry which is preliminary data.</text>
</comment>
<gene>
    <name evidence="1" type="ORF">SDC9_92091</name>
</gene>
<accession>A0A645A6M1</accession>
<organism evidence="1">
    <name type="scientific">bioreactor metagenome</name>
    <dbReference type="NCBI Taxonomy" id="1076179"/>
    <lineage>
        <taxon>unclassified sequences</taxon>
        <taxon>metagenomes</taxon>
        <taxon>ecological metagenomes</taxon>
    </lineage>
</organism>